<comment type="caution">
    <text evidence="1">The sequence shown here is derived from an EMBL/GenBank/DDBJ whole genome shotgun (WGS) entry which is preliminary data.</text>
</comment>
<evidence type="ECO:0000313" key="2">
    <source>
        <dbReference type="Proteomes" id="UP000290204"/>
    </source>
</evidence>
<keyword evidence="2" id="KW-1185">Reference proteome</keyword>
<evidence type="ECO:0000313" key="1">
    <source>
        <dbReference type="EMBL" id="RXK60513.1"/>
    </source>
</evidence>
<dbReference type="Proteomes" id="UP000290204">
    <property type="component" value="Unassembled WGS sequence"/>
</dbReference>
<organism evidence="1 2">
    <name type="scientific">Lacibacter luteus</name>
    <dbReference type="NCBI Taxonomy" id="2508719"/>
    <lineage>
        <taxon>Bacteria</taxon>
        <taxon>Pseudomonadati</taxon>
        <taxon>Bacteroidota</taxon>
        <taxon>Chitinophagia</taxon>
        <taxon>Chitinophagales</taxon>
        <taxon>Chitinophagaceae</taxon>
        <taxon>Lacibacter</taxon>
    </lineage>
</organism>
<dbReference type="AlphaFoldDB" id="A0A4Q1CIZ1"/>
<protein>
    <submittedName>
        <fullName evidence="1">Uncharacterized protein</fullName>
    </submittedName>
</protein>
<name>A0A4Q1CIZ1_9BACT</name>
<dbReference type="RefSeq" id="WP_129130474.1">
    <property type="nucleotide sequence ID" value="NZ_SDHW01000002.1"/>
</dbReference>
<sequence>MQKQVMALTRNLLSNGVFNHLSDAALSRMQWLLLTRNNSNVTTQLMQYWYSGNYFTTGAPQDLFHQCNLFLMQAGKPAIDVFMYDETEA</sequence>
<proteinExistence type="predicted"/>
<dbReference type="EMBL" id="SDHW01000002">
    <property type="protein sequence ID" value="RXK60513.1"/>
    <property type="molecule type" value="Genomic_DNA"/>
</dbReference>
<gene>
    <name evidence="1" type="ORF">ESA94_08575</name>
</gene>
<accession>A0A4Q1CIZ1</accession>
<reference evidence="1 2" key="1">
    <citation type="submission" date="2019-01" db="EMBL/GenBank/DDBJ databases">
        <title>Lacibacter sp. strain TTM-7.</title>
        <authorList>
            <person name="Chen W.-M."/>
        </authorList>
    </citation>
    <scope>NUCLEOTIDE SEQUENCE [LARGE SCALE GENOMIC DNA]</scope>
    <source>
        <strain evidence="1 2">TTM-7</strain>
    </source>
</reference>